<keyword evidence="1" id="KW-0472">Membrane</keyword>
<dbReference type="Proteomes" id="UP000264310">
    <property type="component" value="Unassembled WGS sequence"/>
</dbReference>
<feature type="transmembrane region" description="Helical" evidence="1">
    <location>
        <begin position="21"/>
        <end position="43"/>
    </location>
</feature>
<name>A0A371X7N0_9HYPH</name>
<keyword evidence="4" id="KW-1185">Reference proteome</keyword>
<dbReference type="Pfam" id="PF13400">
    <property type="entry name" value="Tad"/>
    <property type="match status" value="1"/>
</dbReference>
<organism evidence="3 4">
    <name type="scientific">Fulvimarina endophytica</name>
    <dbReference type="NCBI Taxonomy" id="2293836"/>
    <lineage>
        <taxon>Bacteria</taxon>
        <taxon>Pseudomonadati</taxon>
        <taxon>Pseudomonadota</taxon>
        <taxon>Alphaproteobacteria</taxon>
        <taxon>Hyphomicrobiales</taxon>
        <taxon>Aurantimonadaceae</taxon>
        <taxon>Fulvimarina</taxon>
    </lineage>
</organism>
<accession>A0A371X7N0</accession>
<protein>
    <submittedName>
        <fullName evidence="3">Pilus assembly protein</fullName>
    </submittedName>
</protein>
<comment type="caution">
    <text evidence="3">The sequence shown here is derived from an EMBL/GenBank/DDBJ whole genome shotgun (WGS) entry which is preliminary data.</text>
</comment>
<evidence type="ECO:0000256" key="1">
    <source>
        <dbReference type="SAM" id="Phobius"/>
    </source>
</evidence>
<keyword evidence="1" id="KW-1133">Transmembrane helix</keyword>
<keyword evidence="1" id="KW-0812">Transmembrane</keyword>
<evidence type="ECO:0000313" key="3">
    <source>
        <dbReference type="EMBL" id="RFC65191.1"/>
    </source>
</evidence>
<dbReference type="InterPro" id="IPR028087">
    <property type="entry name" value="Tad_N"/>
</dbReference>
<reference evidence="3 4" key="1">
    <citation type="submission" date="2018-08" db="EMBL/GenBank/DDBJ databases">
        <title>Fulvimarina sp. 85, whole genome shotgun sequence.</title>
        <authorList>
            <person name="Tuo L."/>
        </authorList>
    </citation>
    <scope>NUCLEOTIDE SEQUENCE [LARGE SCALE GENOMIC DNA]</scope>
    <source>
        <strain evidence="3 4">85</strain>
    </source>
</reference>
<sequence length="293" mass="32264">MCVCVMTIFEKFRSDRSGNMILACALAMPVMVMAMGGALSYGMAYSGRSDIQNALDTALLGGYGESDEFDETRARMLFANNLNGIEVSELTFFENGEGGMAGRAVAEQPALMLQMFGMETIKFGAVAAVEPSMEKKIVSATFKPTAVSGAFDKDIYFFTRDASGRKTRRELVLSYDVTSKHPQLGWTSATVRPDLNRTHTINVGEYSSYGYEMVVYEDVTLKGNRSGPGVTVKSYDSDGPDVEDRMRREGACGKANGEAVSWEDGGDRNFQDFKYTVTCDERMKKSDTMRLVK</sequence>
<evidence type="ECO:0000313" key="4">
    <source>
        <dbReference type="Proteomes" id="UP000264310"/>
    </source>
</evidence>
<gene>
    <name evidence="3" type="ORF">DYI37_04915</name>
</gene>
<proteinExistence type="predicted"/>
<feature type="domain" description="Putative Flp pilus-assembly TadG-like N-terminal" evidence="2">
    <location>
        <begin position="18"/>
        <end position="61"/>
    </location>
</feature>
<evidence type="ECO:0000259" key="2">
    <source>
        <dbReference type="Pfam" id="PF13400"/>
    </source>
</evidence>
<dbReference type="AlphaFoldDB" id="A0A371X7N0"/>
<dbReference type="EMBL" id="QURL01000002">
    <property type="protein sequence ID" value="RFC65191.1"/>
    <property type="molecule type" value="Genomic_DNA"/>
</dbReference>